<dbReference type="InterPro" id="IPR010982">
    <property type="entry name" value="Lambda_DNA-bd_dom_sf"/>
</dbReference>
<dbReference type="KEGG" id="tai:Taci_0594"/>
<accession>D1B977</accession>
<dbReference type="PROSITE" id="PS50943">
    <property type="entry name" value="HTH_CROC1"/>
    <property type="match status" value="1"/>
</dbReference>
<dbReference type="RefSeq" id="WP_012869346.1">
    <property type="nucleotide sequence ID" value="NC_013522.1"/>
</dbReference>
<dbReference type="SUPFAM" id="SSF47413">
    <property type="entry name" value="lambda repressor-like DNA-binding domains"/>
    <property type="match status" value="1"/>
</dbReference>
<dbReference type="InterPro" id="IPR001387">
    <property type="entry name" value="Cro/C1-type_HTH"/>
</dbReference>
<keyword evidence="1" id="KW-0238">DNA-binding</keyword>
<dbReference type="PANTHER" id="PTHR46558">
    <property type="entry name" value="TRACRIPTIONAL REGULATORY PROTEIN-RELATED-RELATED"/>
    <property type="match status" value="1"/>
</dbReference>
<dbReference type="GO" id="GO:0003677">
    <property type="term" value="F:DNA binding"/>
    <property type="evidence" value="ECO:0007669"/>
    <property type="project" value="UniProtKB-KW"/>
</dbReference>
<name>D1B977_THEAS</name>
<evidence type="ECO:0000259" key="2">
    <source>
        <dbReference type="PROSITE" id="PS50943"/>
    </source>
</evidence>
<dbReference type="SMART" id="SM00530">
    <property type="entry name" value="HTH_XRE"/>
    <property type="match status" value="1"/>
</dbReference>
<dbReference type="CDD" id="cd00093">
    <property type="entry name" value="HTH_XRE"/>
    <property type="match status" value="1"/>
</dbReference>
<dbReference type="Pfam" id="PF01381">
    <property type="entry name" value="HTH_3"/>
    <property type="match status" value="1"/>
</dbReference>
<gene>
    <name evidence="3" type="ordered locus">Taci_0594</name>
</gene>
<dbReference type="OrthoDB" id="9811208at2"/>
<protein>
    <submittedName>
        <fullName evidence="3">Transcriptional regulator, XRE family</fullName>
    </submittedName>
</protein>
<keyword evidence="4" id="KW-1185">Reference proteome</keyword>
<dbReference type="PANTHER" id="PTHR46558:SF11">
    <property type="entry name" value="HTH-TYPE TRANSCRIPTIONAL REGULATOR XRE"/>
    <property type="match status" value="1"/>
</dbReference>
<feature type="domain" description="HTH cro/C1-type" evidence="2">
    <location>
        <begin position="7"/>
        <end position="61"/>
    </location>
</feature>
<dbReference type="EMBL" id="CP001818">
    <property type="protein sequence ID" value="ACZ18830.1"/>
    <property type="molecule type" value="Genomic_DNA"/>
</dbReference>
<evidence type="ECO:0000313" key="4">
    <source>
        <dbReference type="Proteomes" id="UP000002030"/>
    </source>
</evidence>
<evidence type="ECO:0000256" key="1">
    <source>
        <dbReference type="ARBA" id="ARBA00023125"/>
    </source>
</evidence>
<dbReference type="HOGENOM" id="CLU_066192_4_0_0"/>
<sequence>MSLGMRVKVLRRAKGLTQQGLADTVNVSRVYIQSIESNRRRPSMDLLERLAEALDVTVADLVKDSPGDGKRMQLEEVLASGQVEVWYRSRKLSPREVKRINRLVETILEEWDEEDQE</sequence>
<proteinExistence type="predicted"/>
<organism evidence="3 4">
    <name type="scientific">Thermanaerovibrio acidaminovorans (strain ATCC 49978 / DSM 6589 / Su883)</name>
    <name type="common">Selenomonas acidaminovorans</name>
    <dbReference type="NCBI Taxonomy" id="525903"/>
    <lineage>
        <taxon>Bacteria</taxon>
        <taxon>Thermotogati</taxon>
        <taxon>Synergistota</taxon>
        <taxon>Synergistia</taxon>
        <taxon>Synergistales</taxon>
        <taxon>Synergistaceae</taxon>
        <taxon>Thermanaerovibrio</taxon>
    </lineage>
</organism>
<dbReference type="STRING" id="525903.Taci_0594"/>
<dbReference type="eggNOG" id="COG1476">
    <property type="taxonomic scope" value="Bacteria"/>
</dbReference>
<dbReference type="Proteomes" id="UP000002030">
    <property type="component" value="Chromosome"/>
</dbReference>
<dbReference type="Gene3D" id="1.10.260.40">
    <property type="entry name" value="lambda repressor-like DNA-binding domains"/>
    <property type="match status" value="1"/>
</dbReference>
<dbReference type="EnsemblBacteria" id="ACZ18830">
    <property type="protein sequence ID" value="ACZ18830"/>
    <property type="gene ID" value="Taci_0594"/>
</dbReference>
<reference evidence="3 4" key="1">
    <citation type="journal article" date="2009" name="Stand. Genomic Sci.">
        <title>Complete genome sequence of Thermanaerovibrio acidaminovorans type strain (Su883).</title>
        <authorList>
            <person name="Chovatia M."/>
            <person name="Sikorski J."/>
            <person name="Schroder M."/>
            <person name="Lapidus A."/>
            <person name="Nolan M."/>
            <person name="Tice H."/>
            <person name="Glavina Del Rio T."/>
            <person name="Copeland A."/>
            <person name="Cheng J.F."/>
            <person name="Lucas S."/>
            <person name="Chen F."/>
            <person name="Bruce D."/>
            <person name="Goodwin L."/>
            <person name="Pitluck S."/>
            <person name="Ivanova N."/>
            <person name="Mavromatis K."/>
            <person name="Ovchinnikova G."/>
            <person name="Pati A."/>
            <person name="Chen A."/>
            <person name="Palaniappan K."/>
            <person name="Land M."/>
            <person name="Hauser L."/>
            <person name="Chang Y.J."/>
            <person name="Jeffries C.D."/>
            <person name="Chain P."/>
            <person name="Saunders E."/>
            <person name="Detter J.C."/>
            <person name="Brettin T."/>
            <person name="Rohde M."/>
            <person name="Goker M."/>
            <person name="Spring S."/>
            <person name="Bristow J."/>
            <person name="Markowitz V."/>
            <person name="Hugenholtz P."/>
            <person name="Kyrpides N.C."/>
            <person name="Klenk H.P."/>
            <person name="Eisen J.A."/>
        </authorList>
    </citation>
    <scope>NUCLEOTIDE SEQUENCE [LARGE SCALE GENOMIC DNA]</scope>
    <source>
        <strain evidence="4">ATCC 49978 / DSM 6589 / Su883</strain>
    </source>
</reference>
<evidence type="ECO:0000313" key="3">
    <source>
        <dbReference type="EMBL" id="ACZ18830.1"/>
    </source>
</evidence>
<dbReference type="AlphaFoldDB" id="D1B977"/>